<organism evidence="1 2">
    <name type="scientific">Lottia gigantea</name>
    <name type="common">Giant owl limpet</name>
    <dbReference type="NCBI Taxonomy" id="225164"/>
    <lineage>
        <taxon>Eukaryota</taxon>
        <taxon>Metazoa</taxon>
        <taxon>Spiralia</taxon>
        <taxon>Lophotrochozoa</taxon>
        <taxon>Mollusca</taxon>
        <taxon>Gastropoda</taxon>
        <taxon>Patellogastropoda</taxon>
        <taxon>Lottioidea</taxon>
        <taxon>Lottiidae</taxon>
        <taxon>Lottia</taxon>
    </lineage>
</organism>
<proteinExistence type="predicted"/>
<dbReference type="RefSeq" id="XP_009053139.1">
    <property type="nucleotide sequence ID" value="XM_009054891.1"/>
</dbReference>
<accession>V3ZWW8</accession>
<protein>
    <recommendedName>
        <fullName evidence="3">Apple domain-containing protein</fullName>
    </recommendedName>
</protein>
<reference evidence="1 2" key="1">
    <citation type="journal article" date="2013" name="Nature">
        <title>Insights into bilaterian evolution from three spiralian genomes.</title>
        <authorList>
            <person name="Simakov O."/>
            <person name="Marletaz F."/>
            <person name="Cho S.J."/>
            <person name="Edsinger-Gonzales E."/>
            <person name="Havlak P."/>
            <person name="Hellsten U."/>
            <person name="Kuo D.H."/>
            <person name="Larsson T."/>
            <person name="Lv J."/>
            <person name="Arendt D."/>
            <person name="Savage R."/>
            <person name="Osoegawa K."/>
            <person name="de Jong P."/>
            <person name="Grimwood J."/>
            <person name="Chapman J.A."/>
            <person name="Shapiro H."/>
            <person name="Aerts A."/>
            <person name="Otillar R.P."/>
            <person name="Terry A.Y."/>
            <person name="Boore J.L."/>
            <person name="Grigoriev I.V."/>
            <person name="Lindberg D.R."/>
            <person name="Seaver E.C."/>
            <person name="Weisblat D.A."/>
            <person name="Putnam N.H."/>
            <person name="Rokhsar D.S."/>
        </authorList>
    </citation>
    <scope>NUCLEOTIDE SEQUENCE [LARGE SCALE GENOMIC DNA]</scope>
</reference>
<evidence type="ECO:0000313" key="2">
    <source>
        <dbReference type="Proteomes" id="UP000030746"/>
    </source>
</evidence>
<dbReference type="GeneID" id="20238244"/>
<name>V3ZWW8_LOTGI</name>
<dbReference type="HOGENOM" id="CLU_113469_2_0_1"/>
<keyword evidence="2" id="KW-1185">Reference proteome</keyword>
<dbReference type="EMBL" id="KB201549">
    <property type="protein sequence ID" value="ESO96018.1"/>
    <property type="molecule type" value="Genomic_DNA"/>
</dbReference>
<dbReference type="KEGG" id="lgi:LOTGIDRAFT_160001"/>
<evidence type="ECO:0000313" key="1">
    <source>
        <dbReference type="EMBL" id="ESO96018.1"/>
    </source>
</evidence>
<dbReference type="AlphaFoldDB" id="V3ZWW8"/>
<sequence>MMMESSINSATILPPYEEEFEPVDNLHWSPETANSIYLFWIHQLQASNCSTYPNVTDANFDKDCNGNVVITCSKGFQMEQGLECVEEEWSYQNPICKRTECSYKYSNETDVHPIEIDYEMASDQAQCDDNCKFTAGCAVSFFDPDSYCHLYTAPLIFMSYNTDLNQCIEKCKERSDCVTVSSRISDTQSCYLLNVTQAEIPGDWKGDNSMGKCTVVEKIC</sequence>
<gene>
    <name evidence="1" type="ORF">LOTGIDRAFT_160001</name>
</gene>
<dbReference type="CTD" id="20238244"/>
<evidence type="ECO:0008006" key="3">
    <source>
        <dbReference type="Google" id="ProtNLM"/>
    </source>
</evidence>
<dbReference type="Proteomes" id="UP000030746">
    <property type="component" value="Unassembled WGS sequence"/>
</dbReference>